<proteinExistence type="predicted"/>
<dbReference type="HOGENOM" id="CLU_1428222_0_0_1"/>
<keyword evidence="3" id="KW-1185">Reference proteome</keyword>
<gene>
    <name evidence="2" type="ORF">K443DRAFT_12489</name>
</gene>
<feature type="compositionally biased region" description="Basic and acidic residues" evidence="1">
    <location>
        <begin position="122"/>
        <end position="133"/>
    </location>
</feature>
<protein>
    <submittedName>
        <fullName evidence="2">Uncharacterized protein</fullName>
    </submittedName>
</protein>
<evidence type="ECO:0000256" key="1">
    <source>
        <dbReference type="SAM" id="MobiDB-lite"/>
    </source>
</evidence>
<dbReference type="Proteomes" id="UP000054477">
    <property type="component" value="Unassembled WGS sequence"/>
</dbReference>
<feature type="compositionally biased region" description="Low complexity" evidence="1">
    <location>
        <begin position="105"/>
        <end position="117"/>
    </location>
</feature>
<feature type="region of interest" description="Disordered" evidence="1">
    <location>
        <begin position="105"/>
        <end position="147"/>
    </location>
</feature>
<evidence type="ECO:0000313" key="2">
    <source>
        <dbReference type="EMBL" id="KIJ93977.1"/>
    </source>
</evidence>
<sequence length="190" mass="20707">MPAPPDPNLDYSPAASLRVLNEANNITHAPNFSPSYKKADHDCSLQLPTYQGLGYLDLCAGSEPSPSVVIQHETSVATFTLEDVLKATKRLSSTSIKLATCTPPLSLSDSELSSSSDNEGPQEAKPDVVRPLEENIPENGPRLPICKAEEPEDSYGWVDVVRAVRDGREHDLERAIIARTRGHCLLYILS</sequence>
<evidence type="ECO:0000313" key="3">
    <source>
        <dbReference type="Proteomes" id="UP000054477"/>
    </source>
</evidence>
<name>A0A0C9XCN7_9AGAR</name>
<dbReference type="AlphaFoldDB" id="A0A0C9XCN7"/>
<organism evidence="2 3">
    <name type="scientific">Laccaria amethystina LaAM-08-1</name>
    <dbReference type="NCBI Taxonomy" id="1095629"/>
    <lineage>
        <taxon>Eukaryota</taxon>
        <taxon>Fungi</taxon>
        <taxon>Dikarya</taxon>
        <taxon>Basidiomycota</taxon>
        <taxon>Agaricomycotina</taxon>
        <taxon>Agaricomycetes</taxon>
        <taxon>Agaricomycetidae</taxon>
        <taxon>Agaricales</taxon>
        <taxon>Agaricineae</taxon>
        <taxon>Hydnangiaceae</taxon>
        <taxon>Laccaria</taxon>
    </lineage>
</organism>
<reference evidence="3" key="2">
    <citation type="submission" date="2015-01" db="EMBL/GenBank/DDBJ databases">
        <title>Evolutionary Origins and Diversification of the Mycorrhizal Mutualists.</title>
        <authorList>
            <consortium name="DOE Joint Genome Institute"/>
            <consortium name="Mycorrhizal Genomics Consortium"/>
            <person name="Kohler A."/>
            <person name="Kuo A."/>
            <person name="Nagy L.G."/>
            <person name="Floudas D."/>
            <person name="Copeland A."/>
            <person name="Barry K.W."/>
            <person name="Cichocki N."/>
            <person name="Veneault-Fourrey C."/>
            <person name="LaButti K."/>
            <person name="Lindquist E.A."/>
            <person name="Lipzen A."/>
            <person name="Lundell T."/>
            <person name="Morin E."/>
            <person name="Murat C."/>
            <person name="Riley R."/>
            <person name="Ohm R."/>
            <person name="Sun H."/>
            <person name="Tunlid A."/>
            <person name="Henrissat B."/>
            <person name="Grigoriev I.V."/>
            <person name="Hibbett D.S."/>
            <person name="Martin F."/>
        </authorList>
    </citation>
    <scope>NUCLEOTIDE SEQUENCE [LARGE SCALE GENOMIC DNA]</scope>
    <source>
        <strain evidence="3">LaAM-08-1</strain>
    </source>
</reference>
<accession>A0A0C9XCN7</accession>
<reference evidence="2 3" key="1">
    <citation type="submission" date="2014-04" db="EMBL/GenBank/DDBJ databases">
        <authorList>
            <consortium name="DOE Joint Genome Institute"/>
            <person name="Kuo A."/>
            <person name="Kohler A."/>
            <person name="Nagy L.G."/>
            <person name="Floudas D."/>
            <person name="Copeland A."/>
            <person name="Barry K.W."/>
            <person name="Cichocki N."/>
            <person name="Veneault-Fourrey C."/>
            <person name="LaButti K."/>
            <person name="Lindquist E.A."/>
            <person name="Lipzen A."/>
            <person name="Lundell T."/>
            <person name="Morin E."/>
            <person name="Murat C."/>
            <person name="Sun H."/>
            <person name="Tunlid A."/>
            <person name="Henrissat B."/>
            <person name="Grigoriev I.V."/>
            <person name="Hibbett D.S."/>
            <person name="Martin F."/>
            <person name="Nordberg H.P."/>
            <person name="Cantor M.N."/>
            <person name="Hua S.X."/>
        </authorList>
    </citation>
    <scope>NUCLEOTIDE SEQUENCE [LARGE SCALE GENOMIC DNA]</scope>
    <source>
        <strain evidence="2 3">LaAM-08-1</strain>
    </source>
</reference>
<dbReference type="EMBL" id="KN838815">
    <property type="protein sequence ID" value="KIJ93977.1"/>
    <property type="molecule type" value="Genomic_DNA"/>
</dbReference>